<keyword evidence="2" id="KW-1185">Reference proteome</keyword>
<protein>
    <submittedName>
        <fullName evidence="1">Branched-chain amino acid aminotransferase</fullName>
    </submittedName>
</protein>
<organism evidence="1 2">
    <name type="scientific">Metabacillus halosaccharovorans</name>
    <dbReference type="NCBI Taxonomy" id="930124"/>
    <lineage>
        <taxon>Bacteria</taxon>
        <taxon>Bacillati</taxon>
        <taxon>Bacillota</taxon>
        <taxon>Bacilli</taxon>
        <taxon>Bacillales</taxon>
        <taxon>Bacillaceae</taxon>
        <taxon>Metabacillus</taxon>
    </lineage>
</organism>
<dbReference type="RefSeq" id="WP_264142621.1">
    <property type="nucleotide sequence ID" value="NZ_JAOYEY010000035.1"/>
</dbReference>
<dbReference type="EMBL" id="JAOYEY010000035">
    <property type="protein sequence ID" value="MCV9885924.1"/>
    <property type="molecule type" value="Genomic_DNA"/>
</dbReference>
<keyword evidence="1" id="KW-0032">Aminotransferase</keyword>
<keyword evidence="1" id="KW-0808">Transferase</keyword>
<evidence type="ECO:0000313" key="2">
    <source>
        <dbReference type="Proteomes" id="UP001526147"/>
    </source>
</evidence>
<proteinExistence type="predicted"/>
<dbReference type="GO" id="GO:0008483">
    <property type="term" value="F:transaminase activity"/>
    <property type="evidence" value="ECO:0007669"/>
    <property type="project" value="UniProtKB-KW"/>
</dbReference>
<reference evidence="1 2" key="1">
    <citation type="submission" date="2022-10" db="EMBL/GenBank/DDBJ databases">
        <title>Draft genome assembly of moderately radiation resistant bacterium Metabacillus halosaccharovorans.</title>
        <authorList>
            <person name="Pal S."/>
            <person name="Gopinathan A."/>
        </authorList>
    </citation>
    <scope>NUCLEOTIDE SEQUENCE [LARGE SCALE GENOMIC DNA]</scope>
    <source>
        <strain evidence="1 2">VITHBRA001</strain>
    </source>
</reference>
<evidence type="ECO:0000313" key="1">
    <source>
        <dbReference type="EMBL" id="MCV9885924.1"/>
    </source>
</evidence>
<sequence>MLKERIQKLLEQIDGEIFEEEKEYIEKNGLLPNKKQISDLKVNEPSARFSDVYIERSLKETDELISTEAESFLDKSVYILKENMAEFLYIESKWFDVIGIDAMSLEVDDVFGTYEAMFGLKLKKNEETKIREYVKEKGIGETPKYNLMFNQQDGLWDMNLTLNDIKGFDENMSIGEVLRFIYKYLFQLVEKTEKK</sequence>
<gene>
    <name evidence="1" type="ORF">OIH86_09665</name>
</gene>
<name>A0ABT3DG72_9BACI</name>
<comment type="caution">
    <text evidence="1">The sequence shown here is derived from an EMBL/GenBank/DDBJ whole genome shotgun (WGS) entry which is preliminary data.</text>
</comment>
<dbReference type="Proteomes" id="UP001526147">
    <property type="component" value="Unassembled WGS sequence"/>
</dbReference>
<accession>A0ABT3DG72</accession>